<dbReference type="PANTHER" id="PTHR22726:SF1">
    <property type="entry name" value="METALLOENDOPEPTIDASE OMA1, MITOCHONDRIAL"/>
    <property type="match status" value="1"/>
</dbReference>
<dbReference type="InterPro" id="IPR051156">
    <property type="entry name" value="Mito/Outer_Membr_Metalloprot"/>
</dbReference>
<dbReference type="PANTHER" id="PTHR22726">
    <property type="entry name" value="METALLOENDOPEPTIDASE OMA1"/>
    <property type="match status" value="1"/>
</dbReference>
<proteinExistence type="predicted"/>
<evidence type="ECO:0000256" key="1">
    <source>
        <dbReference type="ARBA" id="ARBA00001947"/>
    </source>
</evidence>
<evidence type="ECO:0000313" key="11">
    <source>
        <dbReference type="Proteomes" id="UP000318431"/>
    </source>
</evidence>
<keyword evidence="8" id="KW-0732">Signal</keyword>
<dbReference type="GO" id="GO:0046872">
    <property type="term" value="F:metal ion binding"/>
    <property type="evidence" value="ECO:0007669"/>
    <property type="project" value="UniProtKB-KW"/>
</dbReference>
<dbReference type="GO" id="GO:0016020">
    <property type="term" value="C:membrane"/>
    <property type="evidence" value="ECO:0007669"/>
    <property type="project" value="TreeGrafter"/>
</dbReference>
<evidence type="ECO:0000256" key="6">
    <source>
        <dbReference type="ARBA" id="ARBA00023049"/>
    </source>
</evidence>
<feature type="region of interest" description="Disordered" evidence="7">
    <location>
        <begin position="564"/>
        <end position="619"/>
    </location>
</feature>
<dbReference type="InterPro" id="IPR011990">
    <property type="entry name" value="TPR-like_helical_dom_sf"/>
</dbReference>
<keyword evidence="5" id="KW-0862">Zinc</keyword>
<name>A0A562RAN3_9BURK</name>
<dbReference type="GO" id="GO:0051603">
    <property type="term" value="P:proteolysis involved in protein catabolic process"/>
    <property type="evidence" value="ECO:0007669"/>
    <property type="project" value="TreeGrafter"/>
</dbReference>
<comment type="caution">
    <text evidence="10">The sequence shown here is derived from an EMBL/GenBank/DDBJ whole genome shotgun (WGS) entry which is preliminary data.</text>
</comment>
<evidence type="ECO:0000256" key="2">
    <source>
        <dbReference type="ARBA" id="ARBA00022670"/>
    </source>
</evidence>
<dbReference type="EMBL" id="VLLB01000003">
    <property type="protein sequence ID" value="TWI66122.1"/>
    <property type="molecule type" value="Genomic_DNA"/>
</dbReference>
<accession>A0A562RAN3</accession>
<evidence type="ECO:0000259" key="9">
    <source>
        <dbReference type="Pfam" id="PF01435"/>
    </source>
</evidence>
<dbReference type="AlphaFoldDB" id="A0A562RAN3"/>
<evidence type="ECO:0000256" key="5">
    <source>
        <dbReference type="ARBA" id="ARBA00022833"/>
    </source>
</evidence>
<evidence type="ECO:0000256" key="3">
    <source>
        <dbReference type="ARBA" id="ARBA00022723"/>
    </source>
</evidence>
<feature type="domain" description="Peptidase M48" evidence="9">
    <location>
        <begin position="135"/>
        <end position="301"/>
    </location>
</feature>
<feature type="chain" id="PRO_5021759389" evidence="8">
    <location>
        <begin position="42"/>
        <end position="619"/>
    </location>
</feature>
<comment type="cofactor">
    <cofactor evidence="1">
        <name>Zn(2+)</name>
        <dbReference type="ChEBI" id="CHEBI:29105"/>
    </cofactor>
</comment>
<dbReference type="OrthoDB" id="9810445at2"/>
<keyword evidence="6" id="KW-0482">Metalloprotease</keyword>
<dbReference type="Pfam" id="PF01435">
    <property type="entry name" value="Peptidase_M48"/>
    <property type="match status" value="1"/>
</dbReference>
<evidence type="ECO:0000313" key="10">
    <source>
        <dbReference type="EMBL" id="TWI66122.1"/>
    </source>
</evidence>
<reference evidence="10 11" key="1">
    <citation type="journal article" date="2015" name="Stand. Genomic Sci.">
        <title>Genomic Encyclopedia of Bacterial and Archaeal Type Strains, Phase III: the genomes of soil and plant-associated and newly described type strains.</title>
        <authorList>
            <person name="Whitman W.B."/>
            <person name="Woyke T."/>
            <person name="Klenk H.P."/>
            <person name="Zhou Y."/>
            <person name="Lilburn T.G."/>
            <person name="Beck B.J."/>
            <person name="De Vos P."/>
            <person name="Vandamme P."/>
            <person name="Eisen J.A."/>
            <person name="Garrity G."/>
            <person name="Hugenholtz P."/>
            <person name="Kyrpides N.C."/>
        </authorList>
    </citation>
    <scope>NUCLEOTIDE SEQUENCE [LARGE SCALE GENOMIC DNA]</scope>
    <source>
        <strain evidence="10 11">CGMCC 1.10822</strain>
    </source>
</reference>
<dbReference type="Pfam" id="PF14559">
    <property type="entry name" value="TPR_19"/>
    <property type="match status" value="1"/>
</dbReference>
<evidence type="ECO:0000256" key="4">
    <source>
        <dbReference type="ARBA" id="ARBA00022801"/>
    </source>
</evidence>
<evidence type="ECO:0000256" key="8">
    <source>
        <dbReference type="SAM" id="SignalP"/>
    </source>
</evidence>
<protein>
    <submittedName>
        <fullName evidence="10">Putative Zn-dependent protease</fullName>
    </submittedName>
</protein>
<dbReference type="CDD" id="cd07333">
    <property type="entry name" value="M48C_bepA_like"/>
    <property type="match status" value="1"/>
</dbReference>
<evidence type="ECO:0000256" key="7">
    <source>
        <dbReference type="SAM" id="MobiDB-lite"/>
    </source>
</evidence>
<dbReference type="Proteomes" id="UP000318431">
    <property type="component" value="Unassembled WGS sequence"/>
</dbReference>
<feature type="signal peptide" evidence="8">
    <location>
        <begin position="1"/>
        <end position="41"/>
    </location>
</feature>
<sequence>MDRYHSTVNLTLLPHRPRRPLLSRAIALGLAALVAAPFGHAQDSTLPKYSAKPADDKPFVPLPPANVPSLPNLGDTSREALSPVTERKLGEEIMHSIRFDRDYLDDPPMLEYLNTLGNKLVESRPGARGEANFDYGFFVVRDPMLNAFALPGGYIGVHSALLLAAQTESELASVLSHEIGHVAQRHIARQLGEQKTDALIPLAAMILAALVAKDSPDAAMGVMMGGQGVAIQRQLNFGRDAEREADRVGFQIMGQAGYETTGMVAFFQRLQTATRNYNDNIPAWLMSHPLTTERIADIQARIREQPYKQRVDALDFFLVRSRARVLQDPTVKGYQEAEEFFRNQMAQQSRHQIAAGQYGMAFLQLKRDDYAGADKWLAKAQATIDQPPAPGAFSSPLPKGLSDSFIAYTSLEIKVDQENKPDVMAAAIAEGEAAHRKFPLSRGIVWQYADALIKGGKPEQAERFLRDQVQQYRSEAELQDLLAQAYSKMGKMALQHIALAESYALLGGTQAALDQLQLARKSPDASFYEQAVVDARERDWQAKRREAMGDKKKDYSTASFSVRAATSDPAKKNDPFNRDKCDGAGNGGSLTQPSSAFFESRTDPLARRDLSSPASATCR</sequence>
<feature type="compositionally biased region" description="Basic and acidic residues" evidence="7">
    <location>
        <begin position="569"/>
        <end position="582"/>
    </location>
</feature>
<feature type="compositionally biased region" description="Basic and acidic residues" evidence="7">
    <location>
        <begin position="600"/>
        <end position="610"/>
    </location>
</feature>
<dbReference type="Gene3D" id="3.30.2010.10">
    <property type="entry name" value="Metalloproteases ('zincins'), catalytic domain"/>
    <property type="match status" value="1"/>
</dbReference>
<dbReference type="RefSeq" id="WP_145648779.1">
    <property type="nucleotide sequence ID" value="NZ_VLLB01000003.1"/>
</dbReference>
<keyword evidence="4" id="KW-0378">Hydrolase</keyword>
<keyword evidence="11" id="KW-1185">Reference proteome</keyword>
<gene>
    <name evidence="10" type="ORF">IP91_01933</name>
</gene>
<keyword evidence="2 10" id="KW-0645">Protease</keyword>
<dbReference type="GO" id="GO:0004222">
    <property type="term" value="F:metalloendopeptidase activity"/>
    <property type="evidence" value="ECO:0007669"/>
    <property type="project" value="InterPro"/>
</dbReference>
<dbReference type="InterPro" id="IPR001915">
    <property type="entry name" value="Peptidase_M48"/>
</dbReference>
<keyword evidence="3" id="KW-0479">Metal-binding</keyword>
<dbReference type="SUPFAM" id="SSF48452">
    <property type="entry name" value="TPR-like"/>
    <property type="match status" value="1"/>
</dbReference>
<organism evidence="10 11">
    <name type="scientific">Pseudoduganella lurida</name>
    <dbReference type="NCBI Taxonomy" id="1036180"/>
    <lineage>
        <taxon>Bacteria</taxon>
        <taxon>Pseudomonadati</taxon>
        <taxon>Pseudomonadota</taxon>
        <taxon>Betaproteobacteria</taxon>
        <taxon>Burkholderiales</taxon>
        <taxon>Oxalobacteraceae</taxon>
        <taxon>Telluria group</taxon>
        <taxon>Pseudoduganella</taxon>
    </lineage>
</organism>